<reference evidence="2" key="1">
    <citation type="submission" date="2020-04" db="EMBL/GenBank/DDBJ databases">
        <authorList>
            <person name="Zhang T."/>
        </authorList>
    </citation>
    <scope>NUCLEOTIDE SEQUENCE</scope>
    <source>
        <strain evidence="2">HKST-UBA01</strain>
    </source>
</reference>
<reference evidence="2" key="2">
    <citation type="journal article" date="2021" name="Microbiome">
        <title>Successional dynamics and alternative stable states in a saline activated sludge microbial community over 9 years.</title>
        <authorList>
            <person name="Wang Y."/>
            <person name="Ye J."/>
            <person name="Ju F."/>
            <person name="Liu L."/>
            <person name="Boyd J.A."/>
            <person name="Deng Y."/>
            <person name="Parks D.H."/>
            <person name="Jiang X."/>
            <person name="Yin X."/>
            <person name="Woodcroft B.J."/>
            <person name="Tyson G.W."/>
            <person name="Hugenholtz P."/>
            <person name="Polz M.F."/>
            <person name="Zhang T."/>
        </authorList>
    </citation>
    <scope>NUCLEOTIDE SEQUENCE</scope>
    <source>
        <strain evidence="2">HKST-UBA01</strain>
    </source>
</reference>
<sequence>MKKALLAVAALTCMGTAAFAGPNAGGTLILALSEGTVYSPDINYCGAGTAGSCDQAVARADGTSADALAVINCLAAFPGAGRLAGVAFGVYYDPNAVVVGDYGGCGDFELPDGDWPADGSGTAVTWGAAQTTSLVDVYWFAAYGYDGYTLSVGAHPTQGGNFADDDVPSTLDPIAGFGVFGFGMDGDAPCPATPEPEACCLQDGSCIMVLAGDCEAQGGTAQGPGSVCTPDLCALPTGACCLPDFTCIEIDAAGCADRGGDYQGDGVACTPDLCTPVPVINGSWGALKSNYR</sequence>
<proteinExistence type="predicted"/>
<organism evidence="2 3">
    <name type="scientific">Eiseniibacteriota bacterium</name>
    <dbReference type="NCBI Taxonomy" id="2212470"/>
    <lineage>
        <taxon>Bacteria</taxon>
        <taxon>Candidatus Eiseniibacteriota</taxon>
    </lineage>
</organism>
<name>A0A956LY58_UNCEI</name>
<dbReference type="EMBL" id="JAGQHR010000023">
    <property type="protein sequence ID" value="MCA9726365.1"/>
    <property type="molecule type" value="Genomic_DNA"/>
</dbReference>
<feature type="chain" id="PRO_5038085504" description="Disintegrin domain-containing protein" evidence="1">
    <location>
        <begin position="21"/>
        <end position="292"/>
    </location>
</feature>
<evidence type="ECO:0000256" key="1">
    <source>
        <dbReference type="SAM" id="SignalP"/>
    </source>
</evidence>
<feature type="signal peptide" evidence="1">
    <location>
        <begin position="1"/>
        <end position="20"/>
    </location>
</feature>
<dbReference type="Proteomes" id="UP000697710">
    <property type="component" value="Unassembled WGS sequence"/>
</dbReference>
<evidence type="ECO:0000313" key="3">
    <source>
        <dbReference type="Proteomes" id="UP000697710"/>
    </source>
</evidence>
<evidence type="ECO:0008006" key="4">
    <source>
        <dbReference type="Google" id="ProtNLM"/>
    </source>
</evidence>
<protein>
    <recommendedName>
        <fullName evidence="4">Disintegrin domain-containing protein</fullName>
    </recommendedName>
</protein>
<keyword evidence="1" id="KW-0732">Signal</keyword>
<comment type="caution">
    <text evidence="2">The sequence shown here is derived from an EMBL/GenBank/DDBJ whole genome shotgun (WGS) entry which is preliminary data.</text>
</comment>
<evidence type="ECO:0000313" key="2">
    <source>
        <dbReference type="EMBL" id="MCA9726365.1"/>
    </source>
</evidence>
<gene>
    <name evidence="2" type="ORF">KC729_01700</name>
</gene>
<dbReference type="AlphaFoldDB" id="A0A956LY58"/>
<accession>A0A956LY58</accession>